<sequence>MTSKDERQMDRSAHSGPYYIGIDIGGTNMKIGIVNKDGESLSLSSIPTEASQGPKDSLDRLFVTVEQSLKSSGLTLNDIESIGLATPGTMDIPSGMLLNPPNLTGWINVPIRQIVEDHFNKPTVLQNDASAAAYGEYWVGAARSAKSLVFWTLGTGIGCGIIVNNMIIQGAHSHGSECGHMIIQMDGGRQLKGTGQFGTLEAYTGAKSLVRRCQEELDTGRPSILNQWISEGDTLTTLLMAKAAEASDALSEELIMDAARCMGIGTVTLMHTIDPDMVLFGGAMTFGRHNSALGRRFLQRIKDEIKRRAFPVPAEKTLIDYATLGGSAGYIGSAGCARQAFKEKEE</sequence>
<dbReference type="GO" id="GO:0004340">
    <property type="term" value="F:glucokinase activity"/>
    <property type="evidence" value="ECO:0007669"/>
    <property type="project" value="UniProtKB-EC"/>
</dbReference>
<dbReference type="EMBL" id="UOGL01000162">
    <property type="protein sequence ID" value="VAX38052.1"/>
    <property type="molecule type" value="Genomic_DNA"/>
</dbReference>
<dbReference type="Gene3D" id="3.30.420.40">
    <property type="match status" value="2"/>
</dbReference>
<dbReference type="AlphaFoldDB" id="A0A3B1DBD3"/>
<proteinExistence type="predicted"/>
<keyword evidence="1" id="KW-0418">Kinase</keyword>
<dbReference type="PANTHER" id="PTHR18964:SF149">
    <property type="entry name" value="BIFUNCTIONAL UDP-N-ACETYLGLUCOSAMINE 2-EPIMERASE_N-ACETYLMANNOSAMINE KINASE"/>
    <property type="match status" value="1"/>
</dbReference>
<protein>
    <submittedName>
        <fullName evidence="1">Glucokinase</fullName>
        <ecNumber evidence="1">2.7.1.2</ecNumber>
    </submittedName>
</protein>
<gene>
    <name evidence="1" type="ORF">MNBD_PLANCTO02-1573</name>
</gene>
<name>A0A3B1DBD3_9ZZZZ</name>
<dbReference type="EC" id="2.7.1.2" evidence="1"/>
<dbReference type="PANTHER" id="PTHR18964">
    <property type="entry name" value="ROK (REPRESSOR, ORF, KINASE) FAMILY"/>
    <property type="match status" value="1"/>
</dbReference>
<dbReference type="InterPro" id="IPR000600">
    <property type="entry name" value="ROK"/>
</dbReference>
<organism evidence="1">
    <name type="scientific">hydrothermal vent metagenome</name>
    <dbReference type="NCBI Taxonomy" id="652676"/>
    <lineage>
        <taxon>unclassified sequences</taxon>
        <taxon>metagenomes</taxon>
        <taxon>ecological metagenomes</taxon>
    </lineage>
</organism>
<dbReference type="SUPFAM" id="SSF53067">
    <property type="entry name" value="Actin-like ATPase domain"/>
    <property type="match status" value="1"/>
</dbReference>
<keyword evidence="1" id="KW-0808">Transferase</keyword>
<dbReference type="Pfam" id="PF00480">
    <property type="entry name" value="ROK"/>
    <property type="match status" value="1"/>
</dbReference>
<dbReference type="InterPro" id="IPR043129">
    <property type="entry name" value="ATPase_NBD"/>
</dbReference>
<evidence type="ECO:0000313" key="1">
    <source>
        <dbReference type="EMBL" id="VAX38052.1"/>
    </source>
</evidence>
<accession>A0A3B1DBD3</accession>
<reference evidence="1" key="1">
    <citation type="submission" date="2018-06" db="EMBL/GenBank/DDBJ databases">
        <authorList>
            <person name="Zhirakovskaya E."/>
        </authorList>
    </citation>
    <scope>NUCLEOTIDE SEQUENCE</scope>
</reference>